<comment type="caution">
    <text evidence="2">The sequence shown here is derived from an EMBL/GenBank/DDBJ whole genome shotgun (WGS) entry which is preliminary data.</text>
</comment>
<keyword evidence="1" id="KW-0812">Transmembrane</keyword>
<proteinExistence type="predicted"/>
<evidence type="ECO:0000256" key="1">
    <source>
        <dbReference type="SAM" id="Phobius"/>
    </source>
</evidence>
<name>A0A7J9P2Z2_METMI</name>
<reference evidence="2 3" key="1">
    <citation type="submission" date="2020-07" db="EMBL/GenBank/DDBJ databases">
        <title>Genomic Encyclopedia of Type Strains, Phase IV (KMG-V): Genome sequencing to study the core and pangenomes of soil and plant-associated prokaryotes.</title>
        <authorList>
            <person name="Whitman W."/>
        </authorList>
    </citation>
    <scope>NUCLEOTIDE SEQUENCE [LARGE SCALE GENOMIC DNA]</scope>
    <source>
        <strain evidence="2 3">S1</strain>
    </source>
</reference>
<organism evidence="2 3">
    <name type="scientific">Methanococcus maripaludis</name>
    <name type="common">Methanococcus deltae</name>
    <dbReference type="NCBI Taxonomy" id="39152"/>
    <lineage>
        <taxon>Archaea</taxon>
        <taxon>Methanobacteriati</taxon>
        <taxon>Methanobacteriota</taxon>
        <taxon>Methanomada group</taxon>
        <taxon>Methanococci</taxon>
        <taxon>Methanococcales</taxon>
        <taxon>Methanococcaceae</taxon>
        <taxon>Methanococcus</taxon>
    </lineage>
</organism>
<gene>
    <name evidence="2" type="ORF">HNP89_001915</name>
</gene>
<evidence type="ECO:0000313" key="2">
    <source>
        <dbReference type="EMBL" id="MBA2853937.1"/>
    </source>
</evidence>
<dbReference type="EMBL" id="JACDUK010000005">
    <property type="protein sequence ID" value="MBA2853937.1"/>
    <property type="molecule type" value="Genomic_DNA"/>
</dbReference>
<keyword evidence="1" id="KW-1133">Transmembrane helix</keyword>
<feature type="transmembrane region" description="Helical" evidence="1">
    <location>
        <begin position="12"/>
        <end position="34"/>
    </location>
</feature>
<evidence type="ECO:0000313" key="3">
    <source>
        <dbReference type="Proteomes" id="UP000522365"/>
    </source>
</evidence>
<sequence length="61" mass="6730">MAKRRSKKDENPIVTIITIILGIIILGGISHALLPTLQGTGVEWIAVIFARIYEAFLNILN</sequence>
<keyword evidence="1" id="KW-0472">Membrane</keyword>
<dbReference type="Proteomes" id="UP000522365">
    <property type="component" value="Unassembled WGS sequence"/>
</dbReference>
<protein>
    <submittedName>
        <fullName evidence="2">Thiamine monophosphate synthase</fullName>
    </submittedName>
</protein>
<dbReference type="AlphaFoldDB" id="A0A7J9P2Z2"/>
<accession>A0A7J9P2Z2</accession>
<dbReference type="RefSeq" id="WP_181504798.1">
    <property type="nucleotide sequence ID" value="NZ_JACDUK010000005.1"/>
</dbReference>